<dbReference type="RefSeq" id="WP_123791627.1">
    <property type="nucleotide sequence ID" value="NZ_RKQK01000001.1"/>
</dbReference>
<reference evidence="2 3" key="1">
    <citation type="submission" date="2018-11" db="EMBL/GenBank/DDBJ databases">
        <title>Genomic Encyclopedia of Type Strains, Phase IV (KMG-IV): sequencing the most valuable type-strain genomes for metagenomic binning, comparative biology and taxonomic classification.</title>
        <authorList>
            <person name="Goeker M."/>
        </authorList>
    </citation>
    <scope>NUCLEOTIDE SEQUENCE [LARGE SCALE GENOMIC DNA]</scope>
    <source>
        <strain evidence="2 3">DSM 104731</strain>
    </source>
</reference>
<sequence length="146" mass="16092">MLETLLSFLGKPPEYHTPLPEADARHAMGALMVRAAKADSVFRLEEIQVIDEVLAARYDLNPVEAAKMRASCQLLESEMPDTVEMTDILKSSVSIAEREATVAALWAVVYADGVKKEPEEQLLREIERALGISKARAQELKQAAKG</sequence>
<accession>A0A3N4V2S8</accession>
<dbReference type="AlphaFoldDB" id="A0A3N4V2S8"/>
<name>A0A3N4V2S8_9RHOB</name>
<dbReference type="InterPro" id="IPR029024">
    <property type="entry name" value="TerB-like"/>
</dbReference>
<evidence type="ECO:0000313" key="2">
    <source>
        <dbReference type="EMBL" id="RPE71407.1"/>
    </source>
</evidence>
<evidence type="ECO:0000313" key="3">
    <source>
        <dbReference type="Proteomes" id="UP000269689"/>
    </source>
</evidence>
<gene>
    <name evidence="2" type="ORF">EDD53_0525</name>
</gene>
<dbReference type="Proteomes" id="UP000269689">
    <property type="component" value="Unassembled WGS sequence"/>
</dbReference>
<evidence type="ECO:0000259" key="1">
    <source>
        <dbReference type="Pfam" id="PF05099"/>
    </source>
</evidence>
<dbReference type="Pfam" id="PF05099">
    <property type="entry name" value="TerB"/>
    <property type="match status" value="1"/>
</dbReference>
<proteinExistence type="predicted"/>
<feature type="domain" description="Co-chaperone DjlA N-terminal" evidence="1">
    <location>
        <begin position="26"/>
        <end position="141"/>
    </location>
</feature>
<comment type="caution">
    <text evidence="2">The sequence shown here is derived from an EMBL/GenBank/DDBJ whole genome shotgun (WGS) entry which is preliminary data.</text>
</comment>
<protein>
    <submittedName>
        <fullName evidence="2">Putative tellurite resistance protein B-like protein</fullName>
    </submittedName>
</protein>
<organism evidence="2 3">
    <name type="scientific">Pacificibacter maritimus</name>
    <dbReference type="NCBI Taxonomy" id="762213"/>
    <lineage>
        <taxon>Bacteria</taxon>
        <taxon>Pseudomonadati</taxon>
        <taxon>Pseudomonadota</taxon>
        <taxon>Alphaproteobacteria</taxon>
        <taxon>Rhodobacterales</taxon>
        <taxon>Roseobacteraceae</taxon>
        <taxon>Pacificibacter</taxon>
    </lineage>
</organism>
<dbReference type="SUPFAM" id="SSF158682">
    <property type="entry name" value="TerB-like"/>
    <property type="match status" value="1"/>
</dbReference>
<dbReference type="EMBL" id="RKQK01000001">
    <property type="protein sequence ID" value="RPE71407.1"/>
    <property type="molecule type" value="Genomic_DNA"/>
</dbReference>
<dbReference type="Gene3D" id="1.10.3680.10">
    <property type="entry name" value="TerB-like"/>
    <property type="match status" value="1"/>
</dbReference>
<keyword evidence="3" id="KW-1185">Reference proteome</keyword>
<dbReference type="InterPro" id="IPR007791">
    <property type="entry name" value="DjlA_N"/>
</dbReference>
<dbReference type="CDD" id="cd07313">
    <property type="entry name" value="terB_like_2"/>
    <property type="match status" value="1"/>
</dbReference>
<dbReference type="OrthoDB" id="5402150at2"/>